<dbReference type="GO" id="GO:0032259">
    <property type="term" value="P:methylation"/>
    <property type="evidence" value="ECO:0007669"/>
    <property type="project" value="UniProtKB-KW"/>
</dbReference>
<accession>A0A8J8NNK2</accession>
<evidence type="ECO:0000256" key="4">
    <source>
        <dbReference type="PIRSR" id="PIRSR005739-1"/>
    </source>
</evidence>
<dbReference type="PIRSF" id="PIRSF005739">
    <property type="entry name" value="O-mtase"/>
    <property type="match status" value="1"/>
</dbReference>
<dbReference type="InterPro" id="IPR016461">
    <property type="entry name" value="COMT-like"/>
</dbReference>
<keyword evidence="3" id="KW-0949">S-adenosyl-L-methionine</keyword>
<dbReference type="InterPro" id="IPR036390">
    <property type="entry name" value="WH_DNA-bd_sf"/>
</dbReference>
<evidence type="ECO:0008006" key="9">
    <source>
        <dbReference type="Google" id="ProtNLM"/>
    </source>
</evidence>
<dbReference type="SUPFAM" id="SSF46785">
    <property type="entry name" value="Winged helix' DNA-binding domain"/>
    <property type="match status" value="1"/>
</dbReference>
<dbReference type="CDD" id="cd02440">
    <property type="entry name" value="AdoMet_MTases"/>
    <property type="match status" value="1"/>
</dbReference>
<dbReference type="PANTHER" id="PTHR43712:SF2">
    <property type="entry name" value="O-METHYLTRANSFERASE CICE"/>
    <property type="match status" value="1"/>
</dbReference>
<protein>
    <recommendedName>
        <fullName evidence="9">O-methyltransferase</fullName>
    </recommendedName>
</protein>
<evidence type="ECO:0000259" key="5">
    <source>
        <dbReference type="Pfam" id="PF00891"/>
    </source>
</evidence>
<dbReference type="Pfam" id="PF08100">
    <property type="entry name" value="Dimerisation"/>
    <property type="match status" value="1"/>
</dbReference>
<organism evidence="7 8">
    <name type="scientific">Halteria grandinella</name>
    <dbReference type="NCBI Taxonomy" id="5974"/>
    <lineage>
        <taxon>Eukaryota</taxon>
        <taxon>Sar</taxon>
        <taxon>Alveolata</taxon>
        <taxon>Ciliophora</taxon>
        <taxon>Intramacronucleata</taxon>
        <taxon>Spirotrichea</taxon>
        <taxon>Stichotrichia</taxon>
        <taxon>Sporadotrichida</taxon>
        <taxon>Halteriidae</taxon>
        <taxon>Halteria</taxon>
    </lineage>
</organism>
<evidence type="ECO:0000256" key="3">
    <source>
        <dbReference type="ARBA" id="ARBA00022691"/>
    </source>
</evidence>
<evidence type="ECO:0000313" key="7">
    <source>
        <dbReference type="EMBL" id="TNV77745.1"/>
    </source>
</evidence>
<dbReference type="GO" id="GO:0008171">
    <property type="term" value="F:O-methyltransferase activity"/>
    <property type="evidence" value="ECO:0007669"/>
    <property type="project" value="InterPro"/>
</dbReference>
<sequence length="390" mass="44488">MQSFKEAQKQEELKLKGATSSKLDQSSILPTHLKPDALFETSYGAQKAQILATALELRLFDYLAQCKNDSGRSIQDIRGGIGIKSARPEDFLNALVAMGHLVREGKDLESWRYRNSEEANVFCVRESPLYMGQIMHRFANIRENSFGELTKLLKEESTYKIKEFNELYSKHHTSVPEFAHAMESCIKLAVFKLSESILPRLCDQGLETIADIGGGSGYTLMEFCRHNPRIKCAIDCELGELRDTFTEYLGREEKCAGGERLRERVFFQELDFLKEGSFRFKIPGSNMDKVDGIVFGNVMHNWELKVRKELMRKSFESLSKGGKIIIYDYFLDEESSKLPSYLMSLHMQLVCRGSQFTFAEMKGWLEEAGFSEVVIESLDGRMEACIATKK</sequence>
<keyword evidence="2" id="KW-0808">Transferase</keyword>
<name>A0A8J8NNK2_HALGN</name>
<dbReference type="Gene3D" id="3.40.50.150">
    <property type="entry name" value="Vaccinia Virus protein VP39"/>
    <property type="match status" value="1"/>
</dbReference>
<comment type="caution">
    <text evidence="7">The sequence shown here is derived from an EMBL/GenBank/DDBJ whole genome shotgun (WGS) entry which is preliminary data.</text>
</comment>
<dbReference type="PANTHER" id="PTHR43712">
    <property type="entry name" value="PUTATIVE (AFU_ORTHOLOGUE AFUA_4G14580)-RELATED"/>
    <property type="match status" value="1"/>
</dbReference>
<dbReference type="InterPro" id="IPR012967">
    <property type="entry name" value="COMT_dimerisation"/>
</dbReference>
<dbReference type="InterPro" id="IPR001077">
    <property type="entry name" value="COMT_C"/>
</dbReference>
<feature type="domain" description="O-methyltransferase dimerisation" evidence="6">
    <location>
        <begin position="42"/>
        <end position="124"/>
    </location>
</feature>
<keyword evidence="1" id="KW-0489">Methyltransferase</keyword>
<dbReference type="InterPro" id="IPR036388">
    <property type="entry name" value="WH-like_DNA-bd_sf"/>
</dbReference>
<evidence type="ECO:0000313" key="8">
    <source>
        <dbReference type="Proteomes" id="UP000785679"/>
    </source>
</evidence>
<dbReference type="Gene3D" id="1.10.10.10">
    <property type="entry name" value="Winged helix-like DNA-binding domain superfamily/Winged helix DNA-binding domain"/>
    <property type="match status" value="1"/>
</dbReference>
<evidence type="ECO:0000256" key="1">
    <source>
        <dbReference type="ARBA" id="ARBA00022603"/>
    </source>
</evidence>
<gene>
    <name evidence="7" type="ORF">FGO68_gene13827</name>
</gene>
<evidence type="ECO:0000259" key="6">
    <source>
        <dbReference type="Pfam" id="PF08100"/>
    </source>
</evidence>
<dbReference type="PROSITE" id="PS51683">
    <property type="entry name" value="SAM_OMT_II"/>
    <property type="match status" value="1"/>
</dbReference>
<dbReference type="Pfam" id="PF00891">
    <property type="entry name" value="Methyltransf_2"/>
    <property type="match status" value="1"/>
</dbReference>
<evidence type="ECO:0000256" key="2">
    <source>
        <dbReference type="ARBA" id="ARBA00022679"/>
    </source>
</evidence>
<dbReference type="SUPFAM" id="SSF53335">
    <property type="entry name" value="S-adenosyl-L-methionine-dependent methyltransferases"/>
    <property type="match status" value="1"/>
</dbReference>
<reference evidence="7" key="1">
    <citation type="submission" date="2019-06" db="EMBL/GenBank/DDBJ databases">
        <authorList>
            <person name="Zheng W."/>
        </authorList>
    </citation>
    <scope>NUCLEOTIDE SEQUENCE</scope>
    <source>
        <strain evidence="7">QDHG01</strain>
    </source>
</reference>
<dbReference type="OrthoDB" id="1606438at2759"/>
<proteinExistence type="predicted"/>
<dbReference type="InterPro" id="IPR029063">
    <property type="entry name" value="SAM-dependent_MTases_sf"/>
</dbReference>
<dbReference type="Proteomes" id="UP000785679">
    <property type="component" value="Unassembled WGS sequence"/>
</dbReference>
<dbReference type="GO" id="GO:0046983">
    <property type="term" value="F:protein dimerization activity"/>
    <property type="evidence" value="ECO:0007669"/>
    <property type="project" value="InterPro"/>
</dbReference>
<feature type="active site" description="Proton acceptor" evidence="4">
    <location>
        <position position="300"/>
    </location>
</feature>
<dbReference type="EMBL" id="RRYP01011418">
    <property type="protein sequence ID" value="TNV77745.1"/>
    <property type="molecule type" value="Genomic_DNA"/>
</dbReference>
<feature type="domain" description="O-methyltransferase C-terminal" evidence="5">
    <location>
        <begin position="176"/>
        <end position="371"/>
    </location>
</feature>
<keyword evidence="8" id="KW-1185">Reference proteome</keyword>
<dbReference type="AlphaFoldDB" id="A0A8J8NNK2"/>